<dbReference type="InterPro" id="IPR032710">
    <property type="entry name" value="NTF2-like_dom_sf"/>
</dbReference>
<keyword evidence="2" id="KW-1185">Reference proteome</keyword>
<accession>A0ABY7GQD1</accession>
<evidence type="ECO:0008006" key="3">
    <source>
        <dbReference type="Google" id="ProtNLM"/>
    </source>
</evidence>
<protein>
    <recommendedName>
        <fullName evidence="3">DUF4440 domain-containing protein</fullName>
    </recommendedName>
</protein>
<organism evidence="1 2">
    <name type="scientific">Methylomonas rapida</name>
    <dbReference type="NCBI Taxonomy" id="2963939"/>
    <lineage>
        <taxon>Bacteria</taxon>
        <taxon>Pseudomonadati</taxon>
        <taxon>Pseudomonadota</taxon>
        <taxon>Gammaproteobacteria</taxon>
        <taxon>Methylococcales</taxon>
        <taxon>Methylococcaceae</taxon>
        <taxon>Methylomonas</taxon>
    </lineage>
</organism>
<gene>
    <name evidence="1" type="ORF">NM686_009390</name>
</gene>
<evidence type="ECO:0000313" key="2">
    <source>
        <dbReference type="Proteomes" id="UP001162780"/>
    </source>
</evidence>
<proteinExistence type="predicted"/>
<dbReference type="Proteomes" id="UP001162780">
    <property type="component" value="Chromosome"/>
</dbReference>
<dbReference type="EMBL" id="CP113517">
    <property type="protein sequence ID" value="WAR46707.1"/>
    <property type="molecule type" value="Genomic_DNA"/>
</dbReference>
<evidence type="ECO:0000313" key="1">
    <source>
        <dbReference type="EMBL" id="WAR46707.1"/>
    </source>
</evidence>
<reference evidence="1" key="1">
    <citation type="submission" date="2022-11" db="EMBL/GenBank/DDBJ databases">
        <title>Methylomonas rapida sp. nov., Carotenoid-Producing Obligate Methanotrophs with High Growth Characteristics and Biotechnological Potential.</title>
        <authorList>
            <person name="Tikhonova E.N."/>
            <person name="Suleimanov R.Z."/>
            <person name="Miroshnikov K."/>
            <person name="Oshkin I.Y."/>
            <person name="Belova S.E."/>
            <person name="Danilova O.V."/>
            <person name="Ashikhmin A."/>
            <person name="Konopkin A."/>
            <person name="But S.Y."/>
            <person name="Khmelenina V.N."/>
            <person name="Kuznetsov N."/>
            <person name="Pimenov N.V."/>
            <person name="Dedysh S.N."/>
        </authorList>
    </citation>
    <scope>NUCLEOTIDE SEQUENCE</scope>
    <source>
        <strain evidence="1">MP1</strain>
    </source>
</reference>
<dbReference type="Gene3D" id="3.10.450.50">
    <property type="match status" value="1"/>
</dbReference>
<dbReference type="RefSeq" id="WP_255187620.1">
    <property type="nucleotide sequence ID" value="NZ_CP113517.1"/>
</dbReference>
<name>A0ABY7GQD1_9GAMM</name>
<dbReference type="SUPFAM" id="SSF54427">
    <property type="entry name" value="NTF2-like"/>
    <property type="match status" value="1"/>
</dbReference>
<sequence>MIGHKQNPSNPKLYIRWLGTLLFVCGYEMSMPACADEARRIAANHAENWNESLRNGKIDEVMALYSGLRSTVIAPGGLIAGSCSEIEAFWRPYLTVQKVRARLELLSAHFNPYAGGEQKDVIIARYQVHTDETNPSPLSSSALGHLDAILKQETNGQWKTQLQQWF</sequence>